<feature type="compositionally biased region" description="Low complexity" evidence="1">
    <location>
        <begin position="32"/>
        <end position="47"/>
    </location>
</feature>
<gene>
    <name evidence="2" type="ORF">CORC01_05166</name>
</gene>
<protein>
    <submittedName>
        <fullName evidence="2">Uncharacterized protein</fullName>
    </submittedName>
</protein>
<keyword evidence="3" id="KW-1185">Reference proteome</keyword>
<evidence type="ECO:0000313" key="3">
    <source>
        <dbReference type="Proteomes" id="UP000176998"/>
    </source>
</evidence>
<proteinExistence type="predicted"/>
<reference evidence="2 3" key="1">
    <citation type="submission" date="2016-09" db="EMBL/GenBank/DDBJ databases">
        <authorList>
            <person name="Capua I."/>
            <person name="De Benedictis P."/>
            <person name="Joannis T."/>
            <person name="Lombin L.H."/>
            <person name="Cattoli G."/>
        </authorList>
    </citation>
    <scope>NUCLEOTIDE SEQUENCE [LARGE SCALE GENOMIC DNA]</scope>
    <source>
        <strain evidence="2 3">IMI 309357</strain>
    </source>
</reference>
<dbReference type="GeneID" id="34558320"/>
<comment type="caution">
    <text evidence="2">The sequence shown here is derived from an EMBL/GenBank/DDBJ whole genome shotgun (WGS) entry which is preliminary data.</text>
</comment>
<evidence type="ECO:0000256" key="1">
    <source>
        <dbReference type="SAM" id="MobiDB-lite"/>
    </source>
</evidence>
<name>A0A1G4BE09_9PEZI</name>
<feature type="compositionally biased region" description="Polar residues" evidence="1">
    <location>
        <begin position="52"/>
        <end position="71"/>
    </location>
</feature>
<dbReference type="RefSeq" id="XP_022476734.1">
    <property type="nucleotide sequence ID" value="XM_022616810.1"/>
</dbReference>
<dbReference type="AlphaFoldDB" id="A0A1G4BE09"/>
<evidence type="ECO:0000313" key="2">
    <source>
        <dbReference type="EMBL" id="OHE99588.1"/>
    </source>
</evidence>
<dbReference type="Proteomes" id="UP000176998">
    <property type="component" value="Unassembled WGS sequence"/>
</dbReference>
<organism evidence="2 3">
    <name type="scientific">Colletotrichum orchidophilum</name>
    <dbReference type="NCBI Taxonomy" id="1209926"/>
    <lineage>
        <taxon>Eukaryota</taxon>
        <taxon>Fungi</taxon>
        <taxon>Dikarya</taxon>
        <taxon>Ascomycota</taxon>
        <taxon>Pezizomycotina</taxon>
        <taxon>Sordariomycetes</taxon>
        <taxon>Hypocreomycetidae</taxon>
        <taxon>Glomerellales</taxon>
        <taxon>Glomerellaceae</taxon>
        <taxon>Colletotrichum</taxon>
    </lineage>
</organism>
<accession>A0A1G4BE09</accession>
<sequence length="71" mass="7358">MAAAAGHSQPQSGRPARSELRPYGDSTGGVATRMTFFKTTRTSTTKMLAPVPSTTGVSLTTQTAEKGQTQG</sequence>
<dbReference type="EMBL" id="MJBS01000035">
    <property type="protein sequence ID" value="OHE99588.1"/>
    <property type="molecule type" value="Genomic_DNA"/>
</dbReference>
<feature type="region of interest" description="Disordered" evidence="1">
    <location>
        <begin position="1"/>
        <end position="71"/>
    </location>
</feature>